<sequence length="520" mass="59915">MKFFFCALFLLFSVSQIQSAKILGVFPYPSKSHSILGQSLFVELAKRGHSVTYLSPFPFKKQPHENYKDVAITSQDLFDAFNEEVDGSFDATDVNPFIMLKYWIENIARMQNSVLSDTAVQKLLKSDEKFDLCIIEFLMNESLLGFGAQFGCKIIGMSTLGQVKYINDMIHAPMPLSTVCHPFLSFTDRMSFSERMENVITTVFEDLMFYVYHYPLQGQIYDKYFKADKPSFRHMLRHSMSLVLLNTHYSLNYPQAYLPNMIEIGGFHVKNSTNPLPKDIKEFIESAQHGVVYFSLGGNLRPSKMSAEKKKHIISSLTKLKQKVIWKWDEELVVDEKRIMVRKWLPQDDILAHPNVKLFVTHGGLLSATESIMRGKPIVGIPIFGDQMMNMARAELLGWGVQVLFTNLTETSFTWALNEALTNKKYQINVDKIKNRLLDQPQMPMEKAMFWIEYVIRHEGAHFMQTSAQHLSYIEYNNLDIYAVILAIAFLVIFVPIWCIGKIVKKIFCKTCLKTKQKQS</sequence>
<reference evidence="6" key="2">
    <citation type="submission" date="2022-10" db="EMBL/GenBank/DDBJ databases">
        <authorList>
            <consortium name="ENA_rothamsted_submissions"/>
            <consortium name="culmorum"/>
            <person name="King R."/>
        </authorList>
    </citation>
    <scope>NUCLEOTIDE SEQUENCE</scope>
</reference>
<dbReference type="GO" id="GO:0015020">
    <property type="term" value="F:glucuronosyltransferase activity"/>
    <property type="evidence" value="ECO:0007669"/>
    <property type="project" value="UniProtKB-EC"/>
</dbReference>
<evidence type="ECO:0000256" key="3">
    <source>
        <dbReference type="ARBA" id="ARBA00022679"/>
    </source>
</evidence>
<dbReference type="Pfam" id="PF00201">
    <property type="entry name" value="UDPGT"/>
    <property type="match status" value="1"/>
</dbReference>
<keyword evidence="7" id="KW-1185">Reference proteome</keyword>
<feature type="transmembrane region" description="Helical" evidence="5">
    <location>
        <begin position="481"/>
        <end position="500"/>
    </location>
</feature>
<dbReference type="SUPFAM" id="SSF53756">
    <property type="entry name" value="UDP-Glycosyltransferase/glycogen phosphorylase"/>
    <property type="match status" value="1"/>
</dbReference>
<dbReference type="FunFam" id="3.40.50.2000:FF:000050">
    <property type="entry name" value="UDP-glucuronosyltransferase"/>
    <property type="match status" value="1"/>
</dbReference>
<keyword evidence="2 4" id="KW-0328">Glycosyltransferase</keyword>
<dbReference type="InterPro" id="IPR050271">
    <property type="entry name" value="UDP-glycosyltransferase"/>
</dbReference>
<dbReference type="Gene3D" id="3.40.50.2000">
    <property type="entry name" value="Glycogen Phosphorylase B"/>
    <property type="match status" value="1"/>
</dbReference>
<comment type="similarity">
    <text evidence="1 4">Belongs to the UDP-glycosyltransferase family.</text>
</comment>
<evidence type="ECO:0000256" key="4">
    <source>
        <dbReference type="RuleBase" id="RU003718"/>
    </source>
</evidence>
<dbReference type="EC" id="2.4.1.17" evidence="5"/>
<keyword evidence="5" id="KW-0812">Transmembrane</keyword>
<protein>
    <recommendedName>
        <fullName evidence="5">UDP-glucuronosyltransferase</fullName>
        <ecNumber evidence="5">2.4.1.17</ecNumber>
    </recommendedName>
</protein>
<proteinExistence type="inferred from homology"/>
<dbReference type="PROSITE" id="PS00375">
    <property type="entry name" value="UDPGT"/>
    <property type="match status" value="1"/>
</dbReference>
<evidence type="ECO:0000256" key="1">
    <source>
        <dbReference type="ARBA" id="ARBA00009995"/>
    </source>
</evidence>
<gene>
    <name evidence="6" type="ORF">CHIRRI_LOCUS9814</name>
</gene>
<dbReference type="PANTHER" id="PTHR48043:SF159">
    <property type="entry name" value="EG:EG0003.4 PROTEIN-RELATED"/>
    <property type="match status" value="1"/>
</dbReference>
<feature type="signal peptide" evidence="5">
    <location>
        <begin position="1"/>
        <end position="19"/>
    </location>
</feature>
<dbReference type="InterPro" id="IPR002213">
    <property type="entry name" value="UDP_glucos_trans"/>
</dbReference>
<dbReference type="OrthoDB" id="5835829at2759"/>
<feature type="chain" id="PRO_5040544934" description="UDP-glucuronosyltransferase" evidence="5">
    <location>
        <begin position="20"/>
        <end position="520"/>
    </location>
</feature>
<reference evidence="6" key="1">
    <citation type="submission" date="2022-01" db="EMBL/GenBank/DDBJ databases">
        <authorList>
            <person name="King R."/>
        </authorList>
    </citation>
    <scope>NUCLEOTIDE SEQUENCE</scope>
</reference>
<keyword evidence="5" id="KW-1133">Transmembrane helix</keyword>
<dbReference type="InterPro" id="IPR035595">
    <property type="entry name" value="UDP_glycos_trans_CS"/>
</dbReference>
<dbReference type="GO" id="GO:0016020">
    <property type="term" value="C:membrane"/>
    <property type="evidence" value="ECO:0007669"/>
    <property type="project" value="UniProtKB-SubCell"/>
</dbReference>
<evidence type="ECO:0000256" key="5">
    <source>
        <dbReference type="RuleBase" id="RU362059"/>
    </source>
</evidence>
<keyword evidence="5" id="KW-0732">Signal</keyword>
<dbReference type="Proteomes" id="UP001153620">
    <property type="component" value="Chromosome 3"/>
</dbReference>
<dbReference type="CDD" id="cd03784">
    <property type="entry name" value="GT1_Gtf-like"/>
    <property type="match status" value="1"/>
</dbReference>
<dbReference type="PANTHER" id="PTHR48043">
    <property type="entry name" value="EG:EG0003.4 PROTEIN-RELATED"/>
    <property type="match status" value="1"/>
</dbReference>
<name>A0A9N9S160_9DIPT</name>
<evidence type="ECO:0000313" key="6">
    <source>
        <dbReference type="EMBL" id="CAG9806962.1"/>
    </source>
</evidence>
<dbReference type="AlphaFoldDB" id="A0A9N9S160"/>
<accession>A0A9N9S160</accession>
<organism evidence="6 7">
    <name type="scientific">Chironomus riparius</name>
    <dbReference type="NCBI Taxonomy" id="315576"/>
    <lineage>
        <taxon>Eukaryota</taxon>
        <taxon>Metazoa</taxon>
        <taxon>Ecdysozoa</taxon>
        <taxon>Arthropoda</taxon>
        <taxon>Hexapoda</taxon>
        <taxon>Insecta</taxon>
        <taxon>Pterygota</taxon>
        <taxon>Neoptera</taxon>
        <taxon>Endopterygota</taxon>
        <taxon>Diptera</taxon>
        <taxon>Nematocera</taxon>
        <taxon>Chironomoidea</taxon>
        <taxon>Chironomidae</taxon>
        <taxon>Chironominae</taxon>
        <taxon>Chironomus</taxon>
    </lineage>
</organism>
<evidence type="ECO:0000313" key="7">
    <source>
        <dbReference type="Proteomes" id="UP001153620"/>
    </source>
</evidence>
<evidence type="ECO:0000256" key="2">
    <source>
        <dbReference type="ARBA" id="ARBA00022676"/>
    </source>
</evidence>
<dbReference type="EMBL" id="OU895879">
    <property type="protein sequence ID" value="CAG9806962.1"/>
    <property type="molecule type" value="Genomic_DNA"/>
</dbReference>
<keyword evidence="5" id="KW-0472">Membrane</keyword>
<comment type="subcellular location">
    <subcellularLocation>
        <location evidence="5">Membrane</location>
        <topology evidence="5">Single-pass membrane protein</topology>
    </subcellularLocation>
</comment>
<comment type="catalytic activity">
    <reaction evidence="5">
        <text>glucuronate acceptor + UDP-alpha-D-glucuronate = acceptor beta-D-glucuronoside + UDP + H(+)</text>
        <dbReference type="Rhea" id="RHEA:21032"/>
        <dbReference type="ChEBI" id="CHEBI:15378"/>
        <dbReference type="ChEBI" id="CHEBI:58052"/>
        <dbReference type="ChEBI" id="CHEBI:58223"/>
        <dbReference type="ChEBI" id="CHEBI:132367"/>
        <dbReference type="ChEBI" id="CHEBI:132368"/>
        <dbReference type="EC" id="2.4.1.17"/>
    </reaction>
</comment>
<keyword evidence="3 4" id="KW-0808">Transferase</keyword>